<dbReference type="Proteomes" id="UP000316921">
    <property type="component" value="Chromosome"/>
</dbReference>
<organism evidence="1 2">
    <name type="scientific">Engelhardtia mirabilis</name>
    <dbReference type="NCBI Taxonomy" id="2528011"/>
    <lineage>
        <taxon>Bacteria</taxon>
        <taxon>Pseudomonadati</taxon>
        <taxon>Planctomycetota</taxon>
        <taxon>Planctomycetia</taxon>
        <taxon>Planctomycetia incertae sedis</taxon>
        <taxon>Engelhardtia</taxon>
    </lineage>
</organism>
<dbReference type="EMBL" id="CP036287">
    <property type="protein sequence ID" value="QDU69360.1"/>
    <property type="molecule type" value="Genomic_DNA"/>
</dbReference>
<sequence length="362" mass="38630">MNHKLLLLPTACVGLGLAGWRVAGDQVAFGPSDGTTVTKTFSNEFEMELDDFSMIVGGQDIGAMLGTPEMNISSSSEITFTDEYGGVADGRPSKLTRTFGDLSSEVVAAFEMMGESQEDGSEMSSPMEGIAVVFTWNEESDDFDVAFAEDSEGDDALLEGLTEDTDLRQLLPAGEVEVDATWDFSPKILQGLLLPGGDLSWETEDMPDADMAEFEEMFSEFTDEAMSLGEGLMDGTGTATYRGTREIDGRQVAVIGLEVEIGSSADFSRLLTNIAERALEQEDVPDDAEVDIQTADVSLDVEAEGELLWDLATGTPLSLTMSGDFDVALDVSVTAAGDGEEMDFEASVAMSGPFTSSLTTSR</sequence>
<evidence type="ECO:0000313" key="1">
    <source>
        <dbReference type="EMBL" id="QDU69360.1"/>
    </source>
</evidence>
<keyword evidence="2" id="KW-1185">Reference proteome</keyword>
<protein>
    <submittedName>
        <fullName evidence="1">Uncharacterized protein</fullName>
    </submittedName>
</protein>
<accession>A0A518BQY5</accession>
<reference evidence="1 2" key="1">
    <citation type="submission" date="2019-02" db="EMBL/GenBank/DDBJ databases">
        <title>Deep-cultivation of Planctomycetes and their phenomic and genomic characterization uncovers novel biology.</title>
        <authorList>
            <person name="Wiegand S."/>
            <person name="Jogler M."/>
            <person name="Boedeker C."/>
            <person name="Pinto D."/>
            <person name="Vollmers J."/>
            <person name="Rivas-Marin E."/>
            <person name="Kohn T."/>
            <person name="Peeters S.H."/>
            <person name="Heuer A."/>
            <person name="Rast P."/>
            <person name="Oberbeckmann S."/>
            <person name="Bunk B."/>
            <person name="Jeske O."/>
            <person name="Meyerdierks A."/>
            <person name="Storesund J.E."/>
            <person name="Kallscheuer N."/>
            <person name="Luecker S."/>
            <person name="Lage O.M."/>
            <person name="Pohl T."/>
            <person name="Merkel B.J."/>
            <person name="Hornburger P."/>
            <person name="Mueller R.-W."/>
            <person name="Bruemmer F."/>
            <person name="Labrenz M."/>
            <person name="Spormann A.M."/>
            <person name="Op den Camp H."/>
            <person name="Overmann J."/>
            <person name="Amann R."/>
            <person name="Jetten M.S.M."/>
            <person name="Mascher T."/>
            <person name="Medema M.H."/>
            <person name="Devos D.P."/>
            <person name="Kaster A.-K."/>
            <person name="Ovreas L."/>
            <person name="Rohde M."/>
            <person name="Galperin M.Y."/>
            <person name="Jogler C."/>
        </authorList>
    </citation>
    <scope>NUCLEOTIDE SEQUENCE [LARGE SCALE GENOMIC DNA]</scope>
    <source>
        <strain evidence="1 2">Pla133</strain>
    </source>
</reference>
<evidence type="ECO:0000313" key="2">
    <source>
        <dbReference type="Proteomes" id="UP000316921"/>
    </source>
</evidence>
<gene>
    <name evidence="1" type="ORF">Pla133_44790</name>
</gene>
<dbReference type="AlphaFoldDB" id="A0A518BQY5"/>
<dbReference type="RefSeq" id="WP_145069186.1">
    <property type="nucleotide sequence ID" value="NZ_CP036287.1"/>
</dbReference>
<dbReference type="KEGG" id="pbap:Pla133_44790"/>
<name>A0A518BQY5_9BACT</name>
<proteinExistence type="predicted"/>